<evidence type="ECO:0000259" key="3">
    <source>
        <dbReference type="Pfam" id="PF25597"/>
    </source>
</evidence>
<dbReference type="OrthoDB" id="7696924at2759"/>
<dbReference type="STRING" id="67767.A0A0J7MNU4"/>
<feature type="compositionally biased region" description="Basic and acidic residues" evidence="1">
    <location>
        <begin position="48"/>
        <end position="75"/>
    </location>
</feature>
<evidence type="ECO:0000313" key="4">
    <source>
        <dbReference type="EMBL" id="KMQ82270.1"/>
    </source>
</evidence>
<dbReference type="Pfam" id="PF07727">
    <property type="entry name" value="RVT_2"/>
    <property type="match status" value="1"/>
</dbReference>
<sequence length="245" mass="28678">MDKKVVKSYLVGYDGDEHYRIWLKEENKIILSRDVIFQEKTGKCEEHVELPFKDAERINDQEEHEKNKEESAKDNLDEEDQNKEEIESEDSENDNDSEEDVSTIIQQKLQDRSKLKRSSRFDHYVMMTTEFISEIKNPETYEEALSSANNVHWKQAMDIEMASLKENQTWTLITLPKDAKVISNKWVFRIKTNPDGSVDKYKARLVIKGFSQRQGVDYNQIFSYVVKLSTIRSVLSIAASKKMHS</sequence>
<protein>
    <submittedName>
        <fullName evidence="4">Uncharacterized protein</fullName>
    </submittedName>
</protein>
<evidence type="ECO:0000313" key="5">
    <source>
        <dbReference type="Proteomes" id="UP000036403"/>
    </source>
</evidence>
<dbReference type="EMBL" id="LBMM01026888">
    <property type="protein sequence ID" value="KMQ82270.1"/>
    <property type="molecule type" value="Genomic_DNA"/>
</dbReference>
<accession>A0A0J7MNU4</accession>
<dbReference type="InterPro" id="IPR057670">
    <property type="entry name" value="SH3_retrovirus"/>
</dbReference>
<feature type="compositionally biased region" description="Acidic residues" evidence="1">
    <location>
        <begin position="76"/>
        <end position="101"/>
    </location>
</feature>
<organism evidence="4 5">
    <name type="scientific">Lasius niger</name>
    <name type="common">Black garden ant</name>
    <dbReference type="NCBI Taxonomy" id="67767"/>
    <lineage>
        <taxon>Eukaryota</taxon>
        <taxon>Metazoa</taxon>
        <taxon>Ecdysozoa</taxon>
        <taxon>Arthropoda</taxon>
        <taxon>Hexapoda</taxon>
        <taxon>Insecta</taxon>
        <taxon>Pterygota</taxon>
        <taxon>Neoptera</taxon>
        <taxon>Endopterygota</taxon>
        <taxon>Hymenoptera</taxon>
        <taxon>Apocrita</taxon>
        <taxon>Aculeata</taxon>
        <taxon>Formicoidea</taxon>
        <taxon>Formicidae</taxon>
        <taxon>Formicinae</taxon>
        <taxon>Lasius</taxon>
        <taxon>Lasius</taxon>
    </lineage>
</organism>
<dbReference type="Pfam" id="PF25597">
    <property type="entry name" value="SH3_retrovirus"/>
    <property type="match status" value="1"/>
</dbReference>
<feature type="domain" description="Retroviral polymerase SH3-like" evidence="3">
    <location>
        <begin position="1"/>
        <end position="42"/>
    </location>
</feature>
<evidence type="ECO:0000259" key="2">
    <source>
        <dbReference type="Pfam" id="PF07727"/>
    </source>
</evidence>
<evidence type="ECO:0000256" key="1">
    <source>
        <dbReference type="SAM" id="MobiDB-lite"/>
    </source>
</evidence>
<comment type="caution">
    <text evidence="4">The sequence shown here is derived from an EMBL/GenBank/DDBJ whole genome shotgun (WGS) entry which is preliminary data.</text>
</comment>
<dbReference type="Proteomes" id="UP000036403">
    <property type="component" value="Unassembled WGS sequence"/>
</dbReference>
<name>A0A0J7MNU4_LASNI</name>
<reference evidence="4 5" key="1">
    <citation type="submission" date="2015-04" db="EMBL/GenBank/DDBJ databases">
        <title>Lasius niger genome sequencing.</title>
        <authorList>
            <person name="Konorov E.A."/>
            <person name="Nikitin M.A."/>
            <person name="Kirill M.V."/>
            <person name="Chang P."/>
        </authorList>
    </citation>
    <scope>NUCLEOTIDE SEQUENCE [LARGE SCALE GENOMIC DNA]</scope>
    <source>
        <tissue evidence="4">Whole</tissue>
    </source>
</reference>
<feature type="region of interest" description="Disordered" evidence="1">
    <location>
        <begin position="48"/>
        <end position="108"/>
    </location>
</feature>
<proteinExistence type="predicted"/>
<dbReference type="PaxDb" id="67767-A0A0J7MNU4"/>
<dbReference type="AlphaFoldDB" id="A0A0J7MNU4"/>
<keyword evidence="5" id="KW-1185">Reference proteome</keyword>
<gene>
    <name evidence="4" type="ORF">RF55_23590</name>
</gene>
<dbReference type="InterPro" id="IPR013103">
    <property type="entry name" value="RVT_2"/>
</dbReference>
<feature type="domain" description="Reverse transcriptase Ty1/copia-type" evidence="2">
    <location>
        <begin position="167"/>
        <end position="242"/>
    </location>
</feature>